<dbReference type="EMBL" id="FPLD01000152">
    <property type="protein sequence ID" value="SGZ19640.1"/>
    <property type="molecule type" value="Genomic_DNA"/>
</dbReference>
<name>A0A1L0ARH7_9GAMM</name>
<sequence length="94" mass="11044">MESSKFYCPYCDLRLSGSTHADRGEAWDLYHCEYNVERSDKRPVTELERNNRMLAELNKDRDIINKNIWSLKVGFVAALNKSSIRQCQQGRLLF</sequence>
<gene>
    <name evidence="1" type="ORF">NVI5450_4783</name>
</gene>
<reference evidence="1 2" key="1">
    <citation type="submission" date="2016-11" db="EMBL/GenBank/DDBJ databases">
        <authorList>
            <person name="Jaros S."/>
            <person name="Januszkiewicz K."/>
            <person name="Wedrychowicz H."/>
        </authorList>
    </citation>
    <scope>NUCLEOTIDE SEQUENCE [LARGE SCALE GENOMIC DNA]</scope>
    <source>
        <strain evidence="1">NVI 5450</strain>
    </source>
</reference>
<proteinExistence type="predicted"/>
<accession>A0A1L0ARH7</accession>
<dbReference type="RefSeq" id="WP_075518613.1">
    <property type="nucleotide sequence ID" value="NZ_FPLD01000152.1"/>
</dbReference>
<protein>
    <submittedName>
        <fullName evidence="1">Uncharacterized protein</fullName>
    </submittedName>
</protein>
<dbReference type="AlphaFoldDB" id="A0A1L0ARH7"/>
<evidence type="ECO:0000313" key="1">
    <source>
        <dbReference type="EMBL" id="SGZ19640.1"/>
    </source>
</evidence>
<dbReference type="Proteomes" id="UP000183794">
    <property type="component" value="Unassembled WGS sequence"/>
</dbReference>
<evidence type="ECO:0000313" key="2">
    <source>
        <dbReference type="Proteomes" id="UP000183794"/>
    </source>
</evidence>
<organism evidence="1 2">
    <name type="scientific">Moritella viscosa</name>
    <dbReference type="NCBI Taxonomy" id="80854"/>
    <lineage>
        <taxon>Bacteria</taxon>
        <taxon>Pseudomonadati</taxon>
        <taxon>Pseudomonadota</taxon>
        <taxon>Gammaproteobacteria</taxon>
        <taxon>Alteromonadales</taxon>
        <taxon>Moritellaceae</taxon>
        <taxon>Moritella</taxon>
    </lineage>
</organism>